<dbReference type="RefSeq" id="WP_182501226.1">
    <property type="nucleotide sequence ID" value="NZ_JACJHX010000001.1"/>
</dbReference>
<reference evidence="1 2" key="1">
    <citation type="submission" date="2020-08" db="EMBL/GenBank/DDBJ databases">
        <title>Genomic Encyclopedia of Type Strains, Phase IV (KMG-IV): sequencing the most valuable type-strain genomes for metagenomic binning, comparative biology and taxonomic classification.</title>
        <authorList>
            <person name="Goeker M."/>
        </authorList>
    </citation>
    <scope>NUCLEOTIDE SEQUENCE [LARGE SCALE GENOMIC DNA]</scope>
    <source>
        <strain evidence="1 2">DSM 105481</strain>
    </source>
</reference>
<accession>A0ABR6CJN9</accession>
<protein>
    <recommendedName>
        <fullName evidence="3">LIM zinc-binding domain-containing protein</fullName>
    </recommendedName>
</protein>
<dbReference type="EMBL" id="JACJHX010000001">
    <property type="protein sequence ID" value="MBA9024750.1"/>
    <property type="molecule type" value="Genomic_DNA"/>
</dbReference>
<evidence type="ECO:0008006" key="3">
    <source>
        <dbReference type="Google" id="ProtNLM"/>
    </source>
</evidence>
<keyword evidence="2" id="KW-1185">Reference proteome</keyword>
<proteinExistence type="predicted"/>
<gene>
    <name evidence="1" type="ORF">HNP81_000032</name>
</gene>
<evidence type="ECO:0000313" key="2">
    <source>
        <dbReference type="Proteomes" id="UP000626697"/>
    </source>
</evidence>
<dbReference type="Proteomes" id="UP000626697">
    <property type="component" value="Unassembled WGS sequence"/>
</dbReference>
<organism evidence="1 2">
    <name type="scientific">Peribacillus huizhouensis</name>
    <dbReference type="NCBI Taxonomy" id="1501239"/>
    <lineage>
        <taxon>Bacteria</taxon>
        <taxon>Bacillati</taxon>
        <taxon>Bacillota</taxon>
        <taxon>Bacilli</taxon>
        <taxon>Bacillales</taxon>
        <taxon>Bacillaceae</taxon>
        <taxon>Peribacillus</taxon>
    </lineage>
</organism>
<sequence length="62" mass="7739">MESKYRCSICDKYIKNSDQVVMDQMYFIRHPECYEYRHKYIKDRGTLYEIAGRYPDWFQVVQ</sequence>
<evidence type="ECO:0000313" key="1">
    <source>
        <dbReference type="EMBL" id="MBA9024750.1"/>
    </source>
</evidence>
<name>A0ABR6CJN9_9BACI</name>
<comment type="caution">
    <text evidence="1">The sequence shown here is derived from an EMBL/GenBank/DDBJ whole genome shotgun (WGS) entry which is preliminary data.</text>
</comment>